<proteinExistence type="predicted"/>
<dbReference type="InterPro" id="IPR031121">
    <property type="entry name" value="RIK/BLOM7"/>
</dbReference>
<organism evidence="6 7">
    <name type="scientific">Daucus carota subsp. sativus</name>
    <name type="common">Carrot</name>
    <dbReference type="NCBI Taxonomy" id="79200"/>
    <lineage>
        <taxon>Eukaryota</taxon>
        <taxon>Viridiplantae</taxon>
        <taxon>Streptophyta</taxon>
        <taxon>Embryophyta</taxon>
        <taxon>Tracheophyta</taxon>
        <taxon>Spermatophyta</taxon>
        <taxon>Magnoliopsida</taxon>
        <taxon>eudicotyledons</taxon>
        <taxon>Gunneridae</taxon>
        <taxon>Pentapetalae</taxon>
        <taxon>asterids</taxon>
        <taxon>campanulids</taxon>
        <taxon>Apiales</taxon>
        <taxon>Apiaceae</taxon>
        <taxon>Apioideae</taxon>
        <taxon>Scandiceae</taxon>
        <taxon>Daucinae</taxon>
        <taxon>Daucus</taxon>
        <taxon>Daucus sect. Daucus</taxon>
    </lineage>
</organism>
<dbReference type="InterPro" id="IPR055256">
    <property type="entry name" value="KH_1_KHDC4/BBP-like"/>
</dbReference>
<keyword evidence="7" id="KW-1185">Reference proteome</keyword>
<reference evidence="6" key="2">
    <citation type="submission" date="2022-03" db="EMBL/GenBank/DDBJ databases">
        <title>Draft title - Genomic analysis of global carrot germplasm unveils the trajectory of domestication and the origin of high carotenoid orange carrot.</title>
        <authorList>
            <person name="Iorizzo M."/>
            <person name="Ellison S."/>
            <person name="Senalik D."/>
            <person name="Macko-Podgorni A."/>
            <person name="Grzebelus D."/>
            <person name="Bostan H."/>
            <person name="Rolling W."/>
            <person name="Curaba J."/>
            <person name="Simon P."/>
        </authorList>
    </citation>
    <scope>NUCLEOTIDE SEQUENCE</scope>
    <source>
        <tissue evidence="6">Leaf</tissue>
    </source>
</reference>
<dbReference type="GO" id="GO:0003723">
    <property type="term" value="F:RNA binding"/>
    <property type="evidence" value="ECO:0007669"/>
    <property type="project" value="InterPro"/>
</dbReference>
<accession>A0AAF0WDB3</accession>
<dbReference type="FunFam" id="3.30.1370.10:FF:000037">
    <property type="entry name" value="KH domain protein"/>
    <property type="match status" value="1"/>
</dbReference>
<dbReference type="CDD" id="cd22471">
    <property type="entry name" value="KH-I_RIK_like_rpt1"/>
    <property type="match status" value="1"/>
</dbReference>
<evidence type="ECO:0000259" key="4">
    <source>
        <dbReference type="Pfam" id="PF22675"/>
    </source>
</evidence>
<dbReference type="InterPro" id="IPR036612">
    <property type="entry name" value="KH_dom_type_1_sf"/>
</dbReference>
<evidence type="ECO:0000256" key="3">
    <source>
        <dbReference type="SAM" id="MobiDB-lite"/>
    </source>
</evidence>
<feature type="region of interest" description="Disordered" evidence="3">
    <location>
        <begin position="1"/>
        <end position="23"/>
    </location>
</feature>
<dbReference type="PANTHER" id="PTHR15744:SF0">
    <property type="entry name" value="KH HOMOLOGY DOMAIN-CONTAINING PROTEIN 4"/>
    <property type="match status" value="1"/>
</dbReference>
<evidence type="ECO:0000256" key="2">
    <source>
        <dbReference type="ARBA" id="ARBA00081001"/>
    </source>
</evidence>
<dbReference type="EMBL" id="CP093344">
    <property type="protein sequence ID" value="WOG87024.1"/>
    <property type="molecule type" value="Genomic_DNA"/>
</dbReference>
<evidence type="ECO:0000259" key="5">
    <source>
        <dbReference type="Pfam" id="PF23469"/>
    </source>
</evidence>
<feature type="compositionally biased region" description="Basic and acidic residues" evidence="3">
    <location>
        <begin position="411"/>
        <end position="420"/>
    </location>
</feature>
<feature type="domain" description="KHDC4/BBP-like KH-domain type I" evidence="4">
    <location>
        <begin position="201"/>
        <end position="274"/>
    </location>
</feature>
<evidence type="ECO:0000256" key="1">
    <source>
        <dbReference type="ARBA" id="ARBA00070402"/>
    </source>
</evidence>
<feature type="region of interest" description="Disordered" evidence="3">
    <location>
        <begin position="399"/>
        <end position="526"/>
    </location>
</feature>
<feature type="compositionally biased region" description="Basic and acidic residues" evidence="3">
    <location>
        <begin position="513"/>
        <end position="522"/>
    </location>
</feature>
<gene>
    <name evidence="6" type="ORF">DCAR_0206244</name>
</gene>
<dbReference type="GO" id="GO:0005634">
    <property type="term" value="C:nucleus"/>
    <property type="evidence" value="ECO:0007669"/>
    <property type="project" value="InterPro"/>
</dbReference>
<protein>
    <recommendedName>
        <fullName evidence="1">Protein RIK</fullName>
    </recommendedName>
    <alternativeName>
        <fullName evidence="2">Rough sheath 2-interacting KH domain protein</fullName>
    </alternativeName>
</protein>
<dbReference type="InterPro" id="IPR056149">
    <property type="entry name" value="PRP5/DDX46/KHDC4_KH"/>
</dbReference>
<dbReference type="Pfam" id="PF23469">
    <property type="entry name" value="KH_12"/>
    <property type="match status" value="1"/>
</dbReference>
<name>A0AAF0WDB3_DAUCS</name>
<reference evidence="6" key="1">
    <citation type="journal article" date="2016" name="Nat. Genet.">
        <title>A high-quality carrot genome assembly provides new insights into carotenoid accumulation and asterid genome evolution.</title>
        <authorList>
            <person name="Iorizzo M."/>
            <person name="Ellison S."/>
            <person name="Senalik D."/>
            <person name="Zeng P."/>
            <person name="Satapoomin P."/>
            <person name="Huang J."/>
            <person name="Bowman M."/>
            <person name="Iovene M."/>
            <person name="Sanseverino W."/>
            <person name="Cavagnaro P."/>
            <person name="Yildiz M."/>
            <person name="Macko-Podgorni A."/>
            <person name="Moranska E."/>
            <person name="Grzebelus E."/>
            <person name="Grzebelus D."/>
            <person name="Ashrafi H."/>
            <person name="Zheng Z."/>
            <person name="Cheng S."/>
            <person name="Spooner D."/>
            <person name="Van Deynze A."/>
            <person name="Simon P."/>
        </authorList>
    </citation>
    <scope>NUCLEOTIDE SEQUENCE</scope>
    <source>
        <tissue evidence="6">Leaf</tissue>
    </source>
</reference>
<evidence type="ECO:0000313" key="7">
    <source>
        <dbReference type="Proteomes" id="UP000077755"/>
    </source>
</evidence>
<dbReference type="AlphaFoldDB" id="A0AAF0WDB3"/>
<feature type="compositionally biased region" description="Pro residues" evidence="3">
    <location>
        <begin position="476"/>
        <end position="501"/>
    </location>
</feature>
<dbReference type="PANTHER" id="PTHR15744">
    <property type="entry name" value="BLOM7"/>
    <property type="match status" value="1"/>
</dbReference>
<dbReference type="Pfam" id="PF22675">
    <property type="entry name" value="KH-I_KHDC4-BBP"/>
    <property type="match status" value="1"/>
</dbReference>
<dbReference type="Gene3D" id="3.30.1370.10">
    <property type="entry name" value="K Homology domain, type 1"/>
    <property type="match status" value="1"/>
</dbReference>
<sequence>MTEDDCPPAQSSSTKQRRKRKWDQPAESFISAVPGVIPLGNVGSPMLQAVSAINTTQQLLTPSLQQHAVTLVQKINQTKLQEELIAREIVINDAESSIRNKLTKRQTQEEIQRCTGSVVITRGKYRPPNGPTDGEKPLYLHISAGAHLETTADRIKAVDQAAAMVDEMLKQDSLNSGTKFVRSIYATQPLSTRVYLGFEPDPSLNIVARIRGPNDQYVNHIVNETGATVLLRGRGSGNPESVQGEGQQPLHLLLSCSNSKGLEHAKLLAENLLDTICAECGASRVSSCKVYGAVPPPQQLLAAVPPTISTASFVPVPVSPSATVPVGMTFLSQGCIPQPASFMSCGKIQPNIGSYPQPSVSGCTSYNGYGGIYPQATPFHQVALALKNSASPMTSKVSPVAAVASPTSFSSKDHSSEKERRQKRKFQELPANSMGPAKPHQDPNFSKQRLSSNFDVRNVSNMPSPKKLTQQAANGLPPPAPKSMPPPPPPSRSMMPPPTPPKSGTSPIMNIPEDNHDQDKTTSKVVPDTLIQLMEYGDDDEDEDDDFEITTADTMKANSNAQIASKPFWAV</sequence>
<evidence type="ECO:0000313" key="6">
    <source>
        <dbReference type="EMBL" id="WOG87024.1"/>
    </source>
</evidence>
<feature type="compositionally biased region" description="Polar residues" evidence="3">
    <location>
        <begin position="443"/>
        <end position="473"/>
    </location>
</feature>
<dbReference type="Proteomes" id="UP000077755">
    <property type="component" value="Chromosome 2"/>
</dbReference>
<feature type="domain" description="ATP-dependent RNA helicase PRP5/DDX46/KHDC4 KH" evidence="5">
    <location>
        <begin position="85"/>
        <end position="172"/>
    </location>
</feature>
<dbReference type="SUPFAM" id="SSF54791">
    <property type="entry name" value="Eukaryotic type KH-domain (KH-domain type I)"/>
    <property type="match status" value="1"/>
</dbReference>